<dbReference type="InterPro" id="IPR029028">
    <property type="entry name" value="Alpha/beta_knot_MTases"/>
</dbReference>
<dbReference type="Gene3D" id="3.40.1280.10">
    <property type="match status" value="1"/>
</dbReference>
<evidence type="ECO:0000313" key="14">
    <source>
        <dbReference type="Proteomes" id="UP000803844"/>
    </source>
</evidence>
<evidence type="ECO:0000256" key="8">
    <source>
        <dbReference type="ARBA" id="ARBA00023128"/>
    </source>
</evidence>
<evidence type="ECO:0000256" key="3">
    <source>
        <dbReference type="ARBA" id="ARBA00022552"/>
    </source>
</evidence>
<keyword evidence="6" id="KW-0949">S-adenosyl-L-methionine</keyword>
<evidence type="ECO:0000313" key="13">
    <source>
        <dbReference type="EMBL" id="KAF3761131.1"/>
    </source>
</evidence>
<dbReference type="Proteomes" id="UP000803844">
    <property type="component" value="Unassembled WGS sequence"/>
</dbReference>
<dbReference type="InterPro" id="IPR001537">
    <property type="entry name" value="SpoU_MeTrfase"/>
</dbReference>
<dbReference type="InterPro" id="IPR047261">
    <property type="entry name" value="MRM1_MeTrfase_dom"/>
</dbReference>
<dbReference type="InterPro" id="IPR013123">
    <property type="entry name" value="SpoU_subst-bd"/>
</dbReference>
<comment type="subcellular location">
    <subcellularLocation>
        <location evidence="1">Mitochondrion</location>
    </subcellularLocation>
</comment>
<dbReference type="Pfam" id="PF00588">
    <property type="entry name" value="SpoU_methylase"/>
    <property type="match status" value="1"/>
</dbReference>
<dbReference type="SUPFAM" id="SSF75217">
    <property type="entry name" value="alpha/beta knot"/>
    <property type="match status" value="1"/>
</dbReference>
<dbReference type="SMART" id="SM00967">
    <property type="entry name" value="SpoU_sub_bind"/>
    <property type="match status" value="1"/>
</dbReference>
<keyword evidence="3" id="KW-0698">rRNA processing</keyword>
<proteinExistence type="inferred from homology"/>
<keyword evidence="8" id="KW-0496">Mitochondrion</keyword>
<feature type="domain" description="RNA 2-O ribose methyltransferase substrate binding" evidence="12">
    <location>
        <begin position="305"/>
        <end position="387"/>
    </location>
</feature>
<dbReference type="InterPro" id="IPR047182">
    <property type="entry name" value="MRM1"/>
</dbReference>
<dbReference type="SUPFAM" id="SSF55315">
    <property type="entry name" value="L30e-like"/>
    <property type="match status" value="1"/>
</dbReference>
<keyword evidence="5" id="KW-0808">Transferase</keyword>
<reference evidence="13" key="1">
    <citation type="journal article" date="2020" name="Phytopathology">
        <title>Genome sequence of the chestnut blight fungus Cryphonectria parasitica EP155: A fundamental resource for an archetypical invasive plant pathogen.</title>
        <authorList>
            <person name="Crouch J.A."/>
            <person name="Dawe A."/>
            <person name="Aerts A."/>
            <person name="Barry K."/>
            <person name="Churchill A.C.L."/>
            <person name="Grimwood J."/>
            <person name="Hillman B."/>
            <person name="Milgroom M.G."/>
            <person name="Pangilinan J."/>
            <person name="Smith M."/>
            <person name="Salamov A."/>
            <person name="Schmutz J."/>
            <person name="Yadav J."/>
            <person name="Grigoriev I.V."/>
            <person name="Nuss D."/>
        </authorList>
    </citation>
    <scope>NUCLEOTIDE SEQUENCE</scope>
    <source>
        <strain evidence="13">EP155</strain>
    </source>
</reference>
<dbReference type="EMBL" id="MU032352">
    <property type="protein sequence ID" value="KAF3761131.1"/>
    <property type="molecule type" value="Genomic_DNA"/>
</dbReference>
<evidence type="ECO:0000256" key="6">
    <source>
        <dbReference type="ARBA" id="ARBA00022691"/>
    </source>
</evidence>
<evidence type="ECO:0000256" key="5">
    <source>
        <dbReference type="ARBA" id="ARBA00022679"/>
    </source>
</evidence>
<sequence length="610" mass="67952">MRLINKLPLLGLGCNPSIRPTLLLLLLPPTLTLARNASRLSGIHDGLRRSERARPQGSSPREIRRAPEDEPYMTPSERLRARALARQNPITYKIRKGKKDITEPAGPPRKSRAARLSDPRDPLGSGSLLKKFRTGTLVKELREEGGLGGDGNLQHDDFSRQLLAREVEQLMDSRKTPGRRERVRPWETERQEARPARHSHPEDRSSVYLGNDEWDTERPRGRQDFGRDRRSVQTSRDEPSFGQRRREFEKARDERRDFGRPNRGESDRFRTHQEDDYTASEMPEKKKKKYEPPMSLPYTTAASQFLYGTSTVEAALEASRRKLYKLYIYQGGNRRNQAKDEYLSELAWKRGVKVDYVGEDGLALMNKMSGTRPHNGYVLEASPLPQLPIRALGEVSAEESWPGFRVSVGHQSLEEVSINGTSEFIITEPGAHKPLVLYVDQVLDPGNLGAIIRTASFMGVTAVAVSRRGSAPVTPVVLKASAGAAENLTMFMVDSPVDFVNESKENGWKIYAAVPPKPGSERKQVDTRTVEKTDPLLKDPCVLVMGSEGEGLSRQLRRAADFEVSIANMSGSKVVDSLNVSVATGLLCSAFVRGKSQALDSGVEDAGALF</sequence>
<organism evidence="13 14">
    <name type="scientific">Cryphonectria parasitica (strain ATCC 38755 / EP155)</name>
    <dbReference type="NCBI Taxonomy" id="660469"/>
    <lineage>
        <taxon>Eukaryota</taxon>
        <taxon>Fungi</taxon>
        <taxon>Dikarya</taxon>
        <taxon>Ascomycota</taxon>
        <taxon>Pezizomycotina</taxon>
        <taxon>Sordariomycetes</taxon>
        <taxon>Sordariomycetidae</taxon>
        <taxon>Diaporthales</taxon>
        <taxon>Cryphonectriaceae</taxon>
        <taxon>Cryphonectria-Endothia species complex</taxon>
        <taxon>Cryphonectria</taxon>
    </lineage>
</organism>
<dbReference type="GO" id="GO:0005739">
    <property type="term" value="C:mitochondrion"/>
    <property type="evidence" value="ECO:0007669"/>
    <property type="project" value="UniProtKB-SubCell"/>
</dbReference>
<keyword evidence="7" id="KW-0809">Transit peptide</keyword>
<accession>A0A9P4XUG3</accession>
<gene>
    <name evidence="13" type="ORF">M406DRAFT_267954</name>
</gene>
<feature type="chain" id="PRO_5040130235" description="rRNA methyltransferase 1, mitochondrial" evidence="11">
    <location>
        <begin position="35"/>
        <end position="610"/>
    </location>
</feature>
<evidence type="ECO:0000256" key="10">
    <source>
        <dbReference type="SAM" id="MobiDB-lite"/>
    </source>
</evidence>
<evidence type="ECO:0000256" key="7">
    <source>
        <dbReference type="ARBA" id="ARBA00022946"/>
    </source>
</evidence>
<evidence type="ECO:0000256" key="9">
    <source>
        <dbReference type="ARBA" id="ARBA00034881"/>
    </source>
</evidence>
<dbReference type="PANTHER" id="PTHR46103">
    <property type="entry name" value="RRNA METHYLTRANSFERASE 1, MITOCHONDRIAL"/>
    <property type="match status" value="1"/>
</dbReference>
<dbReference type="InterPro" id="IPR029026">
    <property type="entry name" value="tRNA_m1G_MTases_N"/>
</dbReference>
<feature type="region of interest" description="Disordered" evidence="10">
    <location>
        <begin position="170"/>
        <end position="294"/>
    </location>
</feature>
<evidence type="ECO:0000256" key="4">
    <source>
        <dbReference type="ARBA" id="ARBA00022603"/>
    </source>
</evidence>
<feature type="region of interest" description="Disordered" evidence="10">
    <location>
        <begin position="44"/>
        <end position="128"/>
    </location>
</feature>
<keyword evidence="4" id="KW-0489">Methyltransferase</keyword>
<dbReference type="AlphaFoldDB" id="A0A9P4XUG3"/>
<keyword evidence="11" id="KW-0732">Signal</keyword>
<dbReference type="GO" id="GO:0016435">
    <property type="term" value="F:rRNA (guanine) methyltransferase activity"/>
    <property type="evidence" value="ECO:0007669"/>
    <property type="project" value="TreeGrafter"/>
</dbReference>
<dbReference type="FunFam" id="3.30.1330.30:FF:000035">
    <property type="entry name" value="TrmH family RNA methyltransferase"/>
    <property type="match status" value="1"/>
</dbReference>
<dbReference type="InterPro" id="IPR029064">
    <property type="entry name" value="Ribosomal_eL30-like_sf"/>
</dbReference>
<feature type="signal peptide" evidence="11">
    <location>
        <begin position="1"/>
        <end position="34"/>
    </location>
</feature>
<dbReference type="GeneID" id="63835031"/>
<dbReference type="PANTHER" id="PTHR46103:SF1">
    <property type="entry name" value="RRNA METHYLTRANSFERASE 1, MITOCHONDRIAL"/>
    <property type="match status" value="1"/>
</dbReference>
<dbReference type="Pfam" id="PF08032">
    <property type="entry name" value="SpoU_sub_bind"/>
    <property type="match status" value="1"/>
</dbReference>
<dbReference type="GO" id="GO:0003723">
    <property type="term" value="F:RNA binding"/>
    <property type="evidence" value="ECO:0007669"/>
    <property type="project" value="InterPro"/>
</dbReference>
<feature type="compositionally biased region" description="Basic and acidic residues" evidence="10">
    <location>
        <begin position="170"/>
        <end position="205"/>
    </location>
</feature>
<protein>
    <recommendedName>
        <fullName evidence="9">rRNA methyltransferase 1, mitochondrial</fullName>
    </recommendedName>
</protein>
<keyword evidence="14" id="KW-1185">Reference proteome</keyword>
<comment type="caution">
    <text evidence="13">The sequence shown here is derived from an EMBL/GenBank/DDBJ whole genome shotgun (WGS) entry which is preliminary data.</text>
</comment>
<dbReference type="Gene3D" id="3.30.1330.30">
    <property type="match status" value="1"/>
</dbReference>
<feature type="compositionally biased region" description="Basic and acidic residues" evidence="10">
    <location>
        <begin position="45"/>
        <end position="54"/>
    </location>
</feature>
<evidence type="ECO:0000256" key="11">
    <source>
        <dbReference type="SAM" id="SignalP"/>
    </source>
</evidence>
<dbReference type="RefSeq" id="XP_040772110.1">
    <property type="nucleotide sequence ID" value="XM_040917902.1"/>
</dbReference>
<dbReference type="CDD" id="cd18105">
    <property type="entry name" value="SpoU-like_MRM1"/>
    <property type="match status" value="1"/>
</dbReference>
<evidence type="ECO:0000256" key="2">
    <source>
        <dbReference type="ARBA" id="ARBA00007228"/>
    </source>
</evidence>
<evidence type="ECO:0000256" key="1">
    <source>
        <dbReference type="ARBA" id="ARBA00004173"/>
    </source>
</evidence>
<comment type="similarity">
    <text evidence="2">Belongs to the class IV-like SAM-binding methyltransferase superfamily. RNA methyltransferase TrmH family.</text>
</comment>
<dbReference type="OrthoDB" id="270651at2759"/>
<evidence type="ECO:0000259" key="12">
    <source>
        <dbReference type="SMART" id="SM00967"/>
    </source>
</evidence>
<name>A0A9P4XUG3_CRYP1</name>
<feature type="compositionally biased region" description="Basic and acidic residues" evidence="10">
    <location>
        <begin position="216"/>
        <end position="275"/>
    </location>
</feature>